<gene>
    <name evidence="2" type="ORF">GLYMA_15G251400</name>
</gene>
<dbReference type="EMBL" id="CM000848">
    <property type="protein sequence ID" value="KRH13615.1"/>
    <property type="molecule type" value="Genomic_DNA"/>
</dbReference>
<keyword evidence="4" id="KW-1185">Reference proteome</keyword>
<dbReference type="AlphaFoldDB" id="K7MDV2"/>
<evidence type="ECO:0000256" key="1">
    <source>
        <dbReference type="SAM" id="MobiDB-lite"/>
    </source>
</evidence>
<dbReference type="HOGENOM" id="CLU_2745059_0_0_1"/>
<organism evidence="2">
    <name type="scientific">Glycine max</name>
    <name type="common">Soybean</name>
    <name type="synonym">Glycine hispida</name>
    <dbReference type="NCBI Taxonomy" id="3847"/>
    <lineage>
        <taxon>Eukaryota</taxon>
        <taxon>Viridiplantae</taxon>
        <taxon>Streptophyta</taxon>
        <taxon>Embryophyta</taxon>
        <taxon>Tracheophyta</taxon>
        <taxon>Spermatophyta</taxon>
        <taxon>Magnoliopsida</taxon>
        <taxon>eudicotyledons</taxon>
        <taxon>Gunneridae</taxon>
        <taxon>Pentapetalae</taxon>
        <taxon>rosids</taxon>
        <taxon>fabids</taxon>
        <taxon>Fabales</taxon>
        <taxon>Fabaceae</taxon>
        <taxon>Papilionoideae</taxon>
        <taxon>50 kb inversion clade</taxon>
        <taxon>NPAAA clade</taxon>
        <taxon>indigoferoid/millettioid clade</taxon>
        <taxon>Phaseoleae</taxon>
        <taxon>Glycine</taxon>
        <taxon>Glycine subgen. Soja</taxon>
    </lineage>
</organism>
<proteinExistence type="predicted"/>
<accession>K7MDV2</accession>
<dbReference type="PaxDb" id="3847-GLYMA15G40185.1"/>
<dbReference type="InParanoid" id="K7MDV2"/>
<evidence type="ECO:0000313" key="3">
    <source>
        <dbReference type="EnsemblPlants" id="KRH13615"/>
    </source>
</evidence>
<reference evidence="3" key="2">
    <citation type="submission" date="2018-02" db="UniProtKB">
        <authorList>
            <consortium name="EnsemblPlants"/>
        </authorList>
    </citation>
    <scope>IDENTIFICATION</scope>
    <source>
        <strain evidence="3">Williams 82</strain>
    </source>
</reference>
<feature type="region of interest" description="Disordered" evidence="1">
    <location>
        <begin position="48"/>
        <end position="71"/>
    </location>
</feature>
<dbReference type="Gramene" id="KRH13615">
    <property type="protein sequence ID" value="KRH13615"/>
    <property type="gene ID" value="GLYMA_15G251400"/>
</dbReference>
<protein>
    <submittedName>
        <fullName evidence="2 3">Uncharacterized protein</fullName>
    </submittedName>
</protein>
<evidence type="ECO:0000313" key="2">
    <source>
        <dbReference type="EMBL" id="KRH13615.1"/>
    </source>
</evidence>
<dbReference type="Proteomes" id="UP000008827">
    <property type="component" value="Chromosome 15"/>
</dbReference>
<evidence type="ECO:0000313" key="4">
    <source>
        <dbReference type="Proteomes" id="UP000008827"/>
    </source>
</evidence>
<reference evidence="2 3" key="1">
    <citation type="journal article" date="2010" name="Nature">
        <title>Genome sequence of the palaeopolyploid soybean.</title>
        <authorList>
            <person name="Schmutz J."/>
            <person name="Cannon S.B."/>
            <person name="Schlueter J."/>
            <person name="Ma J."/>
            <person name="Mitros T."/>
            <person name="Nelson W."/>
            <person name="Hyten D.L."/>
            <person name="Song Q."/>
            <person name="Thelen J.J."/>
            <person name="Cheng J."/>
            <person name="Xu D."/>
            <person name="Hellsten U."/>
            <person name="May G.D."/>
            <person name="Yu Y."/>
            <person name="Sakurai T."/>
            <person name="Umezawa T."/>
            <person name="Bhattacharyya M.K."/>
            <person name="Sandhu D."/>
            <person name="Valliyodan B."/>
            <person name="Lindquist E."/>
            <person name="Peto M."/>
            <person name="Grant D."/>
            <person name="Shu S."/>
            <person name="Goodstein D."/>
            <person name="Barry K."/>
            <person name="Futrell-Griggs M."/>
            <person name="Abernathy B."/>
            <person name="Du J."/>
            <person name="Tian Z."/>
            <person name="Zhu L."/>
            <person name="Gill N."/>
            <person name="Joshi T."/>
            <person name="Libault M."/>
            <person name="Sethuraman A."/>
            <person name="Zhang X.-C."/>
            <person name="Shinozaki K."/>
            <person name="Nguyen H.T."/>
            <person name="Wing R.A."/>
            <person name="Cregan P."/>
            <person name="Specht J."/>
            <person name="Grimwood J."/>
            <person name="Rokhsar D."/>
            <person name="Stacey G."/>
            <person name="Shoemaker R.C."/>
            <person name="Jackson S.A."/>
        </authorList>
    </citation>
    <scope>NUCLEOTIDE SEQUENCE</scope>
    <source>
        <strain evidence="3">cv. Williams 82</strain>
        <tissue evidence="2">Callus</tissue>
    </source>
</reference>
<sequence length="71" mass="8382">MLLLFFSIPHTEKQTRNYYMTIEEVLQQNHSLQDWPRSSSTKLASLQGLERKSHKMVKRSVCQQQNHSLPP</sequence>
<feature type="compositionally biased region" description="Polar residues" evidence="1">
    <location>
        <begin position="61"/>
        <end position="71"/>
    </location>
</feature>
<dbReference type="EnsemblPlants" id="KRH13615">
    <property type="protein sequence ID" value="KRH13615"/>
    <property type="gene ID" value="GLYMA_15G251400"/>
</dbReference>
<name>K7MDV2_SOYBN</name>
<reference evidence="2" key="3">
    <citation type="submission" date="2018-07" db="EMBL/GenBank/DDBJ databases">
        <title>WGS assembly of Glycine max.</title>
        <authorList>
            <person name="Schmutz J."/>
            <person name="Cannon S."/>
            <person name="Schlueter J."/>
            <person name="Ma J."/>
            <person name="Mitros T."/>
            <person name="Nelson W."/>
            <person name="Hyten D."/>
            <person name="Song Q."/>
            <person name="Thelen J."/>
            <person name="Cheng J."/>
            <person name="Xu D."/>
            <person name="Hellsten U."/>
            <person name="May G."/>
            <person name="Yu Y."/>
            <person name="Sakurai T."/>
            <person name="Umezawa T."/>
            <person name="Bhattacharyya M."/>
            <person name="Sandhu D."/>
            <person name="Valliyodan B."/>
            <person name="Lindquist E."/>
            <person name="Peto M."/>
            <person name="Grant D."/>
            <person name="Shu S."/>
            <person name="Goodstein D."/>
            <person name="Barry K."/>
            <person name="Futrell-Griggs M."/>
            <person name="Abernathy B."/>
            <person name="Du J."/>
            <person name="Tian Z."/>
            <person name="Zhu L."/>
            <person name="Gill N."/>
            <person name="Joshi T."/>
            <person name="Libault M."/>
            <person name="Sethuraman A."/>
            <person name="Zhang X."/>
            <person name="Shinozaki K."/>
            <person name="Nguyen H."/>
            <person name="Wing R."/>
            <person name="Cregan P."/>
            <person name="Specht J."/>
            <person name="Grimwood J."/>
            <person name="Rokhsar D."/>
            <person name="Stacey G."/>
            <person name="Shoemaker R."/>
            <person name="Jackson S."/>
        </authorList>
    </citation>
    <scope>NUCLEOTIDE SEQUENCE</scope>
    <source>
        <tissue evidence="2">Callus</tissue>
    </source>
</reference>